<feature type="domain" description="AAA+ ATPase" evidence="1">
    <location>
        <begin position="16"/>
        <end position="266"/>
    </location>
</feature>
<dbReference type="Pfam" id="PF13173">
    <property type="entry name" value="AAA_14"/>
    <property type="match status" value="1"/>
</dbReference>
<dbReference type="PANTHER" id="PTHR43566:SF2">
    <property type="entry name" value="DUF4143 DOMAIN-CONTAINING PROTEIN"/>
    <property type="match status" value="1"/>
</dbReference>
<dbReference type="AlphaFoldDB" id="A0A3B1AZ20"/>
<dbReference type="EMBL" id="UOFX01000083">
    <property type="protein sequence ID" value="VAX11326.1"/>
    <property type="molecule type" value="Genomic_DNA"/>
</dbReference>
<dbReference type="InterPro" id="IPR041682">
    <property type="entry name" value="AAA_14"/>
</dbReference>
<dbReference type="InterPro" id="IPR025420">
    <property type="entry name" value="DUF4143"/>
</dbReference>
<name>A0A3B1AZ20_9ZZZZ</name>
<dbReference type="SMART" id="SM00382">
    <property type="entry name" value="AAA"/>
    <property type="match status" value="1"/>
</dbReference>
<sequence length="393" mass="44773">MIERWITNKLEQTVQCTPAVALLGARQVGKTTLAQTIAHNYSSLYLDLESPEDLVKLSDPTAFLSQHCNKLVILDEIQRAPDLFMVLRGLIDKNRRTGRQNEQFLLLGSASMDLLRQSSESLAGRISYIEMTGLNLLEVPAEQPEQIQQLWLRGSFPNSYLADTDAFSMDWLEHLIRTYLERDIPQMGFRVPATRLRRLWTMLAHLQGETINYSTLGRNLEVDGKTIHHYLDILVDLLLVTRLEPWHVNVKKRLIKSPRFYIRDSGILHRLLGISNYDALLSNPVIGKSWEGFIIENILSVLPNGVEAYFYRTAAGAEIDLILRISSTELWAIEIKSGTAPKIGRGFHQACEDIQATQKYVVYGGHDEFPVKHNTTMISLQKLMMQLQGIMRS</sequence>
<reference evidence="2" key="1">
    <citation type="submission" date="2018-06" db="EMBL/GenBank/DDBJ databases">
        <authorList>
            <person name="Zhirakovskaya E."/>
        </authorList>
    </citation>
    <scope>NUCLEOTIDE SEQUENCE</scope>
</reference>
<dbReference type="Pfam" id="PF13635">
    <property type="entry name" value="DUF4143"/>
    <property type="match status" value="1"/>
</dbReference>
<dbReference type="PANTHER" id="PTHR43566">
    <property type="entry name" value="CONSERVED PROTEIN"/>
    <property type="match status" value="1"/>
</dbReference>
<evidence type="ECO:0000313" key="2">
    <source>
        <dbReference type="EMBL" id="VAX11326.1"/>
    </source>
</evidence>
<protein>
    <recommendedName>
        <fullName evidence="1">AAA+ ATPase domain-containing protein</fullName>
    </recommendedName>
</protein>
<accession>A0A3B1AZ20</accession>
<dbReference type="InterPro" id="IPR027417">
    <property type="entry name" value="P-loop_NTPase"/>
</dbReference>
<dbReference type="InterPro" id="IPR003593">
    <property type="entry name" value="AAA+_ATPase"/>
</dbReference>
<dbReference type="SUPFAM" id="SSF52540">
    <property type="entry name" value="P-loop containing nucleoside triphosphate hydrolases"/>
    <property type="match status" value="1"/>
</dbReference>
<evidence type="ECO:0000259" key="1">
    <source>
        <dbReference type="SMART" id="SM00382"/>
    </source>
</evidence>
<gene>
    <name evidence="2" type="ORF">MNBD_GAMMA26-898</name>
</gene>
<proteinExistence type="predicted"/>
<organism evidence="2">
    <name type="scientific">hydrothermal vent metagenome</name>
    <dbReference type="NCBI Taxonomy" id="652676"/>
    <lineage>
        <taxon>unclassified sequences</taxon>
        <taxon>metagenomes</taxon>
        <taxon>ecological metagenomes</taxon>
    </lineage>
</organism>
<dbReference type="Gene3D" id="3.40.50.300">
    <property type="entry name" value="P-loop containing nucleotide triphosphate hydrolases"/>
    <property type="match status" value="1"/>
</dbReference>